<sequence length="243" mass="26941">MTERSRPSVFWILAGIALPLVAVIAKFRFYDPEKMPRTGSVIIAPNHFSNIDPVLVGSAVWYLGRLPRFLAKASILRVPILGWLLRRSGQIPVERGGVSRSVESLKAAAEMVSHGRALIVYPEGSLTRDPDLWPMRGKTGAVRLALEYDLPVVPVAHWGTQDVMPRYSNKISFFPRHTIHIKIGDPVDLSAFTGRPLTNAILVGATAVVMDAITHLLEDLRGEKAPEIRWNPADHNQNETGKF</sequence>
<evidence type="ECO:0000256" key="1">
    <source>
        <dbReference type="ARBA" id="ARBA00022679"/>
    </source>
</evidence>
<dbReference type="Proteomes" id="UP000524237">
    <property type="component" value="Unassembled WGS sequence"/>
</dbReference>
<comment type="caution">
    <text evidence="4">The sequence shown here is derived from an EMBL/GenBank/DDBJ whole genome shotgun (WGS) entry which is preliminary data.</text>
</comment>
<keyword evidence="5" id="KW-1185">Reference proteome</keyword>
<reference evidence="4 5" key="1">
    <citation type="submission" date="2020-07" db="EMBL/GenBank/DDBJ databases">
        <title>Sequencing the genomes of 1000 actinobacteria strains.</title>
        <authorList>
            <person name="Klenk H.-P."/>
        </authorList>
    </citation>
    <scope>NUCLEOTIDE SEQUENCE [LARGE SCALE GENOMIC DNA]</scope>
    <source>
        <strain evidence="4 5">DSM 23737</strain>
    </source>
</reference>
<name>A0A7W3JTJ5_9MICO</name>
<dbReference type="EMBL" id="JACGWU010000002">
    <property type="protein sequence ID" value="MBA8828989.1"/>
    <property type="molecule type" value="Genomic_DNA"/>
</dbReference>
<dbReference type="PANTHER" id="PTHR10434">
    <property type="entry name" value="1-ACYL-SN-GLYCEROL-3-PHOSPHATE ACYLTRANSFERASE"/>
    <property type="match status" value="1"/>
</dbReference>
<evidence type="ECO:0000256" key="2">
    <source>
        <dbReference type="ARBA" id="ARBA00023315"/>
    </source>
</evidence>
<keyword evidence="1 4" id="KW-0808">Transferase</keyword>
<accession>A0A7W3JTJ5</accession>
<dbReference type="AlphaFoldDB" id="A0A7W3JTJ5"/>
<dbReference type="Pfam" id="PF01553">
    <property type="entry name" value="Acyltransferase"/>
    <property type="match status" value="1"/>
</dbReference>
<evidence type="ECO:0000313" key="5">
    <source>
        <dbReference type="Proteomes" id="UP000524237"/>
    </source>
</evidence>
<keyword evidence="2 4" id="KW-0012">Acyltransferase</keyword>
<dbReference type="GO" id="GO:0006654">
    <property type="term" value="P:phosphatidic acid biosynthetic process"/>
    <property type="evidence" value="ECO:0007669"/>
    <property type="project" value="TreeGrafter"/>
</dbReference>
<protein>
    <submittedName>
        <fullName evidence="4">1-acyl-sn-glycerol-3-phosphate acyltransferase</fullName>
    </submittedName>
</protein>
<dbReference type="InterPro" id="IPR002123">
    <property type="entry name" value="Plipid/glycerol_acylTrfase"/>
</dbReference>
<organism evidence="4 5">
    <name type="scientific">Alpinimonas psychrophila</name>
    <dbReference type="NCBI Taxonomy" id="748908"/>
    <lineage>
        <taxon>Bacteria</taxon>
        <taxon>Bacillati</taxon>
        <taxon>Actinomycetota</taxon>
        <taxon>Actinomycetes</taxon>
        <taxon>Micrococcales</taxon>
        <taxon>Microbacteriaceae</taxon>
        <taxon>Alpinimonas</taxon>
    </lineage>
</organism>
<gene>
    <name evidence="4" type="ORF">FB555_001087</name>
</gene>
<proteinExistence type="predicted"/>
<dbReference type="GO" id="GO:0003841">
    <property type="term" value="F:1-acylglycerol-3-phosphate O-acyltransferase activity"/>
    <property type="evidence" value="ECO:0007669"/>
    <property type="project" value="TreeGrafter"/>
</dbReference>
<feature type="domain" description="Phospholipid/glycerol acyltransferase" evidence="3">
    <location>
        <begin position="41"/>
        <end position="160"/>
    </location>
</feature>
<dbReference type="GO" id="GO:0005886">
    <property type="term" value="C:plasma membrane"/>
    <property type="evidence" value="ECO:0007669"/>
    <property type="project" value="TreeGrafter"/>
</dbReference>
<evidence type="ECO:0000313" key="4">
    <source>
        <dbReference type="EMBL" id="MBA8828989.1"/>
    </source>
</evidence>
<dbReference type="CDD" id="cd07989">
    <property type="entry name" value="LPLAT_AGPAT-like"/>
    <property type="match status" value="1"/>
</dbReference>
<evidence type="ECO:0000259" key="3">
    <source>
        <dbReference type="SMART" id="SM00563"/>
    </source>
</evidence>
<dbReference type="SUPFAM" id="SSF69593">
    <property type="entry name" value="Glycerol-3-phosphate (1)-acyltransferase"/>
    <property type="match status" value="1"/>
</dbReference>
<dbReference type="PANTHER" id="PTHR10434:SF55">
    <property type="entry name" value="POSSIBLE ACYLTRANSFERASE"/>
    <property type="match status" value="1"/>
</dbReference>
<dbReference type="SMART" id="SM00563">
    <property type="entry name" value="PlsC"/>
    <property type="match status" value="1"/>
</dbReference>
<dbReference type="RefSeq" id="WP_343046410.1">
    <property type="nucleotide sequence ID" value="NZ_JACGWU010000002.1"/>
</dbReference>